<dbReference type="InParanoid" id="A0A3N1HQF8"/>
<dbReference type="GO" id="GO:0007165">
    <property type="term" value="P:signal transduction"/>
    <property type="evidence" value="ECO:0007669"/>
    <property type="project" value="UniProtKB-KW"/>
</dbReference>
<dbReference type="InterPro" id="IPR003018">
    <property type="entry name" value="GAF"/>
</dbReference>
<dbReference type="Proteomes" id="UP000276232">
    <property type="component" value="Unassembled WGS sequence"/>
</dbReference>
<dbReference type="Pfam" id="PF13185">
    <property type="entry name" value="GAF_2"/>
    <property type="match status" value="1"/>
</dbReference>
<dbReference type="AlphaFoldDB" id="A0A3N1HQF8"/>
<dbReference type="Gene3D" id="1.10.287.950">
    <property type="entry name" value="Methyl-accepting chemotaxis protein"/>
    <property type="match status" value="1"/>
</dbReference>
<dbReference type="GO" id="GO:0016020">
    <property type="term" value="C:membrane"/>
    <property type="evidence" value="ECO:0007669"/>
    <property type="project" value="InterPro"/>
</dbReference>
<dbReference type="Gene3D" id="3.30.450.40">
    <property type="match status" value="2"/>
</dbReference>
<proteinExistence type="predicted"/>
<feature type="compositionally biased region" description="Low complexity" evidence="3">
    <location>
        <begin position="12"/>
        <end position="40"/>
    </location>
</feature>
<dbReference type="PANTHER" id="PTHR32089">
    <property type="entry name" value="METHYL-ACCEPTING CHEMOTAXIS PROTEIN MCPB"/>
    <property type="match status" value="1"/>
</dbReference>
<dbReference type="InterPro" id="IPR004089">
    <property type="entry name" value="MCPsignal_dom"/>
</dbReference>
<dbReference type="PANTHER" id="PTHR32089:SF112">
    <property type="entry name" value="LYSOZYME-LIKE PROTEIN-RELATED"/>
    <property type="match status" value="1"/>
</dbReference>
<dbReference type="EMBL" id="RJKN01000002">
    <property type="protein sequence ID" value="ROP44731.1"/>
    <property type="molecule type" value="Genomic_DNA"/>
</dbReference>
<evidence type="ECO:0000313" key="5">
    <source>
        <dbReference type="EMBL" id="ROP44731.1"/>
    </source>
</evidence>
<protein>
    <submittedName>
        <fullName evidence="5">Methyl-accepting chemotaxis sensory transducer with GAF sensor</fullName>
    </submittedName>
</protein>
<feature type="region of interest" description="Disordered" evidence="3">
    <location>
        <begin position="1"/>
        <end position="44"/>
    </location>
</feature>
<dbReference type="PROSITE" id="PS50111">
    <property type="entry name" value="CHEMOTAXIS_TRANSDUC_2"/>
    <property type="match status" value="1"/>
</dbReference>
<sequence>MLRHRSRKHRPGAVPATPGTATAPGAPSPAPGSAAPAGRPFTPPRDVEALEEVIVALDAGVRDDVDAHARVVTTLVPALSLRYGALWLPAAEGRWRRAAEAGDLVGVLAGPLETAPEGLLQRALVAHRTVLSSTEDPVLCPRWRAAEAAGMTSGCCVPVVEDGRVVALQEYYTDGAMPFAGARGEKWAALWRIASQARRGAVASAELTATASDRHAVTTVVEAVGDARDEETAVRRALESVRSAFGWVYASHFVVDDDVLRFGVEAGSEAEEFRRVTRAAVFRRGEGLAGQVWRDRDLVFVRDLGDTDCVRAPAAVRAGVRSGVCLPLVVDHEVVGTMDFFTHDDVRALSASRVEALRSVGQLVSQHLALIRRAEQDVRSASELMGTVDRVRQATAEAWEAAEAAVARATTLTADVEALGSASTAVSDVIDVISSIAAQTNLLALNATIEAARAGDVGRGFAVVAGEVKQLARETATATDRVSEQVRTIQDSSREVSAGILETSELISRLGSVQERIGAVLQEQAHMAHAFAGRR</sequence>
<gene>
    <name evidence="5" type="ORF">EDC03_0858</name>
</gene>
<evidence type="ECO:0000313" key="6">
    <source>
        <dbReference type="Proteomes" id="UP000276232"/>
    </source>
</evidence>
<dbReference type="Pfam" id="PF00015">
    <property type="entry name" value="MCPsignal"/>
    <property type="match status" value="1"/>
</dbReference>
<dbReference type="InterPro" id="IPR029016">
    <property type="entry name" value="GAF-like_dom_sf"/>
</dbReference>
<feature type="compositionally biased region" description="Basic residues" evidence="3">
    <location>
        <begin position="1"/>
        <end position="11"/>
    </location>
</feature>
<evidence type="ECO:0000256" key="1">
    <source>
        <dbReference type="ARBA" id="ARBA00023224"/>
    </source>
</evidence>
<dbReference type="SMART" id="SM00065">
    <property type="entry name" value="GAF"/>
    <property type="match status" value="1"/>
</dbReference>
<evidence type="ECO:0000259" key="4">
    <source>
        <dbReference type="PROSITE" id="PS50111"/>
    </source>
</evidence>
<dbReference type="SUPFAM" id="SSF58104">
    <property type="entry name" value="Methyl-accepting chemotaxis protein (MCP) signaling domain"/>
    <property type="match status" value="1"/>
</dbReference>
<dbReference type="SMART" id="SM00283">
    <property type="entry name" value="MA"/>
    <property type="match status" value="1"/>
</dbReference>
<dbReference type="SUPFAM" id="SSF55781">
    <property type="entry name" value="GAF domain-like"/>
    <property type="match status" value="2"/>
</dbReference>
<name>A0A3N1HQF8_9ACTN</name>
<feature type="domain" description="Methyl-accepting transducer" evidence="4">
    <location>
        <begin position="350"/>
        <end position="535"/>
    </location>
</feature>
<keyword evidence="1 2" id="KW-0807">Transducer</keyword>
<accession>A0A3N1HQF8</accession>
<evidence type="ECO:0000256" key="3">
    <source>
        <dbReference type="SAM" id="MobiDB-lite"/>
    </source>
</evidence>
<reference evidence="5 6" key="1">
    <citation type="journal article" date="2015" name="Stand. Genomic Sci.">
        <title>Genomic Encyclopedia of Bacterial and Archaeal Type Strains, Phase III: the genomes of soil and plant-associated and newly described type strains.</title>
        <authorList>
            <person name="Whitman W.B."/>
            <person name="Woyke T."/>
            <person name="Klenk H.P."/>
            <person name="Zhou Y."/>
            <person name="Lilburn T.G."/>
            <person name="Beck B.J."/>
            <person name="De Vos P."/>
            <person name="Vandamme P."/>
            <person name="Eisen J.A."/>
            <person name="Garrity G."/>
            <person name="Hugenholtz P."/>
            <person name="Kyrpides N.C."/>
        </authorList>
    </citation>
    <scope>NUCLEOTIDE SEQUENCE [LARGE SCALE GENOMIC DNA]</scope>
    <source>
        <strain evidence="5 6">CECT 7306</strain>
    </source>
</reference>
<organism evidence="5 6">
    <name type="scientific">Pseudokineococcus lusitanus</name>
    <dbReference type="NCBI Taxonomy" id="763993"/>
    <lineage>
        <taxon>Bacteria</taxon>
        <taxon>Bacillati</taxon>
        <taxon>Actinomycetota</taxon>
        <taxon>Actinomycetes</taxon>
        <taxon>Kineosporiales</taxon>
        <taxon>Kineosporiaceae</taxon>
        <taxon>Pseudokineococcus</taxon>
    </lineage>
</organism>
<evidence type="ECO:0000256" key="2">
    <source>
        <dbReference type="PROSITE-ProRule" id="PRU00284"/>
    </source>
</evidence>
<comment type="caution">
    <text evidence="5">The sequence shown here is derived from an EMBL/GenBank/DDBJ whole genome shotgun (WGS) entry which is preliminary data.</text>
</comment>
<keyword evidence="6" id="KW-1185">Reference proteome</keyword>